<evidence type="ECO:0000313" key="1">
    <source>
        <dbReference type="EMBL" id="GCB84557.1"/>
    </source>
</evidence>
<dbReference type="EMBL" id="BFAA01074626">
    <property type="protein sequence ID" value="GCB84557.1"/>
    <property type="molecule type" value="Genomic_DNA"/>
</dbReference>
<accession>A0A401QGW5</accession>
<keyword evidence="2" id="KW-1185">Reference proteome</keyword>
<proteinExistence type="predicted"/>
<organism evidence="1 2">
    <name type="scientific">Scyliorhinus torazame</name>
    <name type="common">Cloudy catshark</name>
    <name type="synonym">Catulus torazame</name>
    <dbReference type="NCBI Taxonomy" id="75743"/>
    <lineage>
        <taxon>Eukaryota</taxon>
        <taxon>Metazoa</taxon>
        <taxon>Chordata</taxon>
        <taxon>Craniata</taxon>
        <taxon>Vertebrata</taxon>
        <taxon>Chondrichthyes</taxon>
        <taxon>Elasmobranchii</taxon>
        <taxon>Galeomorphii</taxon>
        <taxon>Galeoidea</taxon>
        <taxon>Carcharhiniformes</taxon>
        <taxon>Scyliorhinidae</taxon>
        <taxon>Scyliorhinus</taxon>
    </lineage>
</organism>
<gene>
    <name evidence="1" type="ORF">scyTo_0025166</name>
</gene>
<name>A0A401QGW5_SCYTO</name>
<comment type="caution">
    <text evidence="1">The sequence shown here is derived from an EMBL/GenBank/DDBJ whole genome shotgun (WGS) entry which is preliminary data.</text>
</comment>
<reference evidence="1 2" key="1">
    <citation type="journal article" date="2018" name="Nat. Ecol. Evol.">
        <title>Shark genomes provide insights into elasmobranch evolution and the origin of vertebrates.</title>
        <authorList>
            <person name="Hara Y"/>
            <person name="Yamaguchi K"/>
            <person name="Onimaru K"/>
            <person name="Kadota M"/>
            <person name="Koyanagi M"/>
            <person name="Keeley SD"/>
            <person name="Tatsumi K"/>
            <person name="Tanaka K"/>
            <person name="Motone F"/>
            <person name="Kageyama Y"/>
            <person name="Nozu R"/>
            <person name="Adachi N"/>
            <person name="Nishimura O"/>
            <person name="Nakagawa R"/>
            <person name="Tanegashima C"/>
            <person name="Kiyatake I"/>
            <person name="Matsumoto R"/>
            <person name="Murakumo K"/>
            <person name="Nishida K"/>
            <person name="Terakita A"/>
            <person name="Kuratani S"/>
            <person name="Sato K"/>
            <person name="Hyodo S Kuraku.S."/>
        </authorList>
    </citation>
    <scope>NUCLEOTIDE SEQUENCE [LARGE SCALE GENOMIC DNA]</scope>
</reference>
<protein>
    <submittedName>
        <fullName evidence="1">Uncharacterized protein</fullName>
    </submittedName>
</protein>
<sequence length="63" mass="7132">NILTSFLTPSTVRDRRPNDDIMKMFVGEGVKLPFSLKEESSGCEWTTQGKADWLDGQQIGDER</sequence>
<dbReference type="Proteomes" id="UP000288216">
    <property type="component" value="Unassembled WGS sequence"/>
</dbReference>
<dbReference type="AlphaFoldDB" id="A0A401QGW5"/>
<feature type="non-terminal residue" evidence="1">
    <location>
        <position position="1"/>
    </location>
</feature>
<evidence type="ECO:0000313" key="2">
    <source>
        <dbReference type="Proteomes" id="UP000288216"/>
    </source>
</evidence>